<dbReference type="PANTHER" id="PTHR10948:SF23">
    <property type="entry name" value="TRANSPOSASE INSI FOR INSERTION SEQUENCE ELEMENT IS30A-RELATED"/>
    <property type="match status" value="1"/>
</dbReference>
<evidence type="ECO:0000313" key="1">
    <source>
        <dbReference type="EMBL" id="REE25421.1"/>
    </source>
</evidence>
<keyword evidence="2" id="KW-1185">Reference proteome</keyword>
<evidence type="ECO:0000313" key="2">
    <source>
        <dbReference type="Proteomes" id="UP000256919"/>
    </source>
</evidence>
<protein>
    <submittedName>
        <fullName evidence="1">Uncharacterized protein</fullName>
    </submittedName>
</protein>
<dbReference type="EMBL" id="QREI01000002">
    <property type="protein sequence ID" value="REE25421.1"/>
    <property type="molecule type" value="Genomic_DNA"/>
</dbReference>
<dbReference type="Proteomes" id="UP000256919">
    <property type="component" value="Unassembled WGS sequence"/>
</dbReference>
<comment type="caution">
    <text evidence="1">The sequence shown here is derived from an EMBL/GenBank/DDBJ whole genome shotgun (WGS) entry which is preliminary data.</text>
</comment>
<organism evidence="1 2">
    <name type="scientific">Winogradskyella pacifica</name>
    <dbReference type="NCBI Taxonomy" id="664642"/>
    <lineage>
        <taxon>Bacteria</taxon>
        <taxon>Pseudomonadati</taxon>
        <taxon>Bacteroidota</taxon>
        <taxon>Flavobacteriia</taxon>
        <taxon>Flavobacteriales</taxon>
        <taxon>Flavobacteriaceae</taxon>
        <taxon>Winogradskyella</taxon>
    </lineage>
</organism>
<reference evidence="1 2" key="1">
    <citation type="submission" date="2018-07" db="EMBL/GenBank/DDBJ databases">
        <title>Genomic Encyclopedia of Type Strains, Phase III (KMG-III): the genomes of soil and plant-associated and newly described type strains.</title>
        <authorList>
            <person name="Whitman W."/>
        </authorList>
    </citation>
    <scope>NUCLEOTIDE SEQUENCE [LARGE SCALE GENOMIC DNA]</scope>
    <source>
        <strain evidence="1 2">CECT 7948</strain>
    </source>
</reference>
<dbReference type="GO" id="GO:0032196">
    <property type="term" value="P:transposition"/>
    <property type="evidence" value="ECO:0007669"/>
    <property type="project" value="TreeGrafter"/>
</dbReference>
<dbReference type="RefSeq" id="WP_115808428.1">
    <property type="nucleotide sequence ID" value="NZ_QREI01000002.1"/>
</dbReference>
<dbReference type="GO" id="GO:0005829">
    <property type="term" value="C:cytosol"/>
    <property type="evidence" value="ECO:0007669"/>
    <property type="project" value="TreeGrafter"/>
</dbReference>
<dbReference type="OrthoDB" id="9803231at2"/>
<dbReference type="PANTHER" id="PTHR10948">
    <property type="entry name" value="TRANSPOSASE"/>
    <property type="match status" value="1"/>
</dbReference>
<gene>
    <name evidence="1" type="ORF">DFQ09_10210</name>
</gene>
<proteinExistence type="predicted"/>
<name>A0A3D9MYQ7_9FLAO</name>
<sequence length="143" mass="17123">MNRSRSTITREVNKWVQSHRDKYAAELTHWYAKEDYLNKRNTDKISTYKRLRLYVYRRLLSEWTPEQIAGKLKLEYPNDPIMSISQESIYRNIYTQLQASLYKKLIKLLVRKKLDVDPLKKDGELEAKSSTRSVLTIDLSIFY</sequence>
<dbReference type="AlphaFoldDB" id="A0A3D9MYQ7"/>
<dbReference type="InterPro" id="IPR051917">
    <property type="entry name" value="Transposase-Integrase"/>
</dbReference>
<accession>A0A3D9MYQ7</accession>
<dbReference type="GO" id="GO:0004803">
    <property type="term" value="F:transposase activity"/>
    <property type="evidence" value="ECO:0007669"/>
    <property type="project" value="TreeGrafter"/>
</dbReference>